<sequence length="82" mass="9464">MPKQKIDSIEQLARFSAEEFGTVSTRMDKLDRKVDQGVLEMRAGFRALTEILDSVLHEVRRIGITDLEKRVERLERHAGLVK</sequence>
<protein>
    <submittedName>
        <fullName evidence="1">Uncharacterized protein</fullName>
    </submittedName>
</protein>
<accession>A0A1F6DGQ9</accession>
<proteinExistence type="predicted"/>
<evidence type="ECO:0000313" key="2">
    <source>
        <dbReference type="Proteomes" id="UP000176377"/>
    </source>
</evidence>
<dbReference type="EMBL" id="MFLA01000012">
    <property type="protein sequence ID" value="OGG60222.1"/>
    <property type="molecule type" value="Genomic_DNA"/>
</dbReference>
<dbReference type="AlphaFoldDB" id="A0A1F6DGQ9"/>
<comment type="caution">
    <text evidence="1">The sequence shown here is derived from an EMBL/GenBank/DDBJ whole genome shotgun (WGS) entry which is preliminary data.</text>
</comment>
<organism evidence="1 2">
    <name type="scientific">Candidatus Kaiserbacteria bacterium RIFCSPHIGHO2_01_FULL_56_24</name>
    <dbReference type="NCBI Taxonomy" id="1798487"/>
    <lineage>
        <taxon>Bacteria</taxon>
        <taxon>Candidatus Kaiseribacteriota</taxon>
    </lineage>
</organism>
<dbReference type="Proteomes" id="UP000176377">
    <property type="component" value="Unassembled WGS sequence"/>
</dbReference>
<reference evidence="1 2" key="1">
    <citation type="journal article" date="2016" name="Nat. Commun.">
        <title>Thousands of microbial genomes shed light on interconnected biogeochemical processes in an aquifer system.</title>
        <authorList>
            <person name="Anantharaman K."/>
            <person name="Brown C.T."/>
            <person name="Hug L.A."/>
            <person name="Sharon I."/>
            <person name="Castelle C.J."/>
            <person name="Probst A.J."/>
            <person name="Thomas B.C."/>
            <person name="Singh A."/>
            <person name="Wilkins M.J."/>
            <person name="Karaoz U."/>
            <person name="Brodie E.L."/>
            <person name="Williams K.H."/>
            <person name="Hubbard S.S."/>
            <person name="Banfield J.F."/>
        </authorList>
    </citation>
    <scope>NUCLEOTIDE SEQUENCE [LARGE SCALE GENOMIC DNA]</scope>
</reference>
<name>A0A1F6DGQ9_9BACT</name>
<gene>
    <name evidence="1" type="ORF">A2765_00295</name>
</gene>
<evidence type="ECO:0000313" key="1">
    <source>
        <dbReference type="EMBL" id="OGG60222.1"/>
    </source>
</evidence>